<reference evidence="2" key="1">
    <citation type="submission" date="2020-08" db="EMBL/GenBank/DDBJ databases">
        <authorList>
            <person name="Uke A."/>
            <person name="Chhe C."/>
            <person name="Baramee S."/>
            <person name="Kosugi A."/>
        </authorList>
    </citation>
    <scope>NUCLEOTIDE SEQUENCE</scope>
    <source>
        <strain evidence="2">DA-C8</strain>
    </source>
</reference>
<comment type="caution">
    <text evidence="2">The sequence shown here is derived from an EMBL/GenBank/DDBJ whole genome shotgun (WGS) entry which is preliminary data.</text>
</comment>
<dbReference type="Pfam" id="PF07875">
    <property type="entry name" value="Coat_F"/>
    <property type="match status" value="1"/>
</dbReference>
<dbReference type="EMBL" id="BMAQ01000057">
    <property type="protein sequence ID" value="GFR39561.1"/>
    <property type="molecule type" value="Genomic_DNA"/>
</dbReference>
<dbReference type="AlphaFoldDB" id="A0A916VHF0"/>
<evidence type="ECO:0000313" key="2">
    <source>
        <dbReference type="EMBL" id="GFR39561.1"/>
    </source>
</evidence>
<evidence type="ECO:0000256" key="1">
    <source>
        <dbReference type="SAM" id="MobiDB-lite"/>
    </source>
</evidence>
<reference evidence="2" key="2">
    <citation type="journal article" date="2021" name="Data Brief">
        <title>Draft genome sequence data of the facultative, thermophilic, xylanolytic bacterium Paenibacillus sp. strain DA-C8.</title>
        <authorList>
            <person name="Chhe C."/>
            <person name="Uke A."/>
            <person name="Baramee S."/>
            <person name="Ungkulpasvich U."/>
            <person name="Tachaapaikoon C."/>
            <person name="Pason P."/>
            <person name="Waeonukul R."/>
            <person name="Ratanakhanokchai K."/>
            <person name="Kosugi A."/>
        </authorList>
    </citation>
    <scope>NUCLEOTIDE SEQUENCE</scope>
    <source>
        <strain evidence="2">DA-C8</strain>
    </source>
</reference>
<evidence type="ECO:0000313" key="3">
    <source>
        <dbReference type="Proteomes" id="UP000654993"/>
    </source>
</evidence>
<proteinExistence type="predicted"/>
<keyword evidence="3" id="KW-1185">Reference proteome</keyword>
<feature type="region of interest" description="Disordered" evidence="1">
    <location>
        <begin position="144"/>
        <end position="177"/>
    </location>
</feature>
<name>A0A916VHF0_9BACL</name>
<feature type="compositionally biased region" description="Low complexity" evidence="1">
    <location>
        <begin position="246"/>
        <end position="265"/>
    </location>
</feature>
<dbReference type="InterPro" id="IPR012851">
    <property type="entry name" value="Spore_coat_CotF-like"/>
</dbReference>
<feature type="region of interest" description="Disordered" evidence="1">
    <location>
        <begin position="192"/>
        <end position="274"/>
    </location>
</feature>
<sequence>MTNDVHHQQRQTLAAESGDRQLLLLVMAELKRAAQEYAAAALEAHHPEVRRFFQGLVERTCQHHDTLLRSMIELGMIARPQPARQEDVRQCILHSQQEGNELHAYVHHQLRYEAGQGPSAAWGTMWGTMPSSYGLSVGQTGGYTGQAQQYQQPQRFQQPAYPMHHRDDPPASMQSAQRVQDMVNTYGQYSQVHRPTAAEPSGDPSKERRRTESLYDEAAADDPTELQAHQPGTFGFNQEFGHPEGTSSDRAASTAATAGTSSYTSTEEEAAERP</sequence>
<organism evidence="2 3">
    <name type="scientific">Insulibacter thermoxylanivorax</name>
    <dbReference type="NCBI Taxonomy" id="2749268"/>
    <lineage>
        <taxon>Bacteria</taxon>
        <taxon>Bacillati</taxon>
        <taxon>Bacillota</taxon>
        <taxon>Bacilli</taxon>
        <taxon>Bacillales</taxon>
        <taxon>Paenibacillaceae</taxon>
        <taxon>Insulibacter</taxon>
    </lineage>
</organism>
<dbReference type="Proteomes" id="UP000654993">
    <property type="component" value="Unassembled WGS sequence"/>
</dbReference>
<feature type="compositionally biased region" description="Low complexity" evidence="1">
    <location>
        <begin position="145"/>
        <end position="160"/>
    </location>
</feature>
<feature type="compositionally biased region" description="Acidic residues" evidence="1">
    <location>
        <begin position="214"/>
        <end position="224"/>
    </location>
</feature>
<accession>A0A916VHF0</accession>
<gene>
    <name evidence="2" type="ORF">PRECH8_28570</name>
</gene>
<feature type="compositionally biased region" description="Basic and acidic residues" evidence="1">
    <location>
        <begin position="204"/>
        <end position="213"/>
    </location>
</feature>
<dbReference type="RefSeq" id="WP_200967750.1">
    <property type="nucleotide sequence ID" value="NZ_BMAQ01000057.1"/>
</dbReference>
<protein>
    <recommendedName>
        <fullName evidence="4">Coat F domain-containing protein</fullName>
    </recommendedName>
</protein>
<evidence type="ECO:0008006" key="4">
    <source>
        <dbReference type="Google" id="ProtNLM"/>
    </source>
</evidence>